<feature type="compositionally biased region" description="Polar residues" evidence="1">
    <location>
        <begin position="64"/>
        <end position="80"/>
    </location>
</feature>
<feature type="compositionally biased region" description="Polar residues" evidence="1">
    <location>
        <begin position="206"/>
        <end position="229"/>
    </location>
</feature>
<protein>
    <submittedName>
        <fullName evidence="2">Unplaced genomic scaffold SPHSTscaffold_48, whole genome shotgun sequence</fullName>
    </submittedName>
</protein>
<name>A0A0C9V914_SPHS4</name>
<dbReference type="EMBL" id="KN837123">
    <property type="protein sequence ID" value="KIJ43464.1"/>
    <property type="molecule type" value="Genomic_DNA"/>
</dbReference>
<evidence type="ECO:0000313" key="2">
    <source>
        <dbReference type="EMBL" id="KIJ43464.1"/>
    </source>
</evidence>
<feature type="compositionally biased region" description="Polar residues" evidence="1">
    <location>
        <begin position="15"/>
        <end position="28"/>
    </location>
</feature>
<reference evidence="2 3" key="1">
    <citation type="submission" date="2014-06" db="EMBL/GenBank/DDBJ databases">
        <title>Evolutionary Origins and Diversification of the Mycorrhizal Mutualists.</title>
        <authorList>
            <consortium name="DOE Joint Genome Institute"/>
            <consortium name="Mycorrhizal Genomics Consortium"/>
            <person name="Kohler A."/>
            <person name="Kuo A."/>
            <person name="Nagy L.G."/>
            <person name="Floudas D."/>
            <person name="Copeland A."/>
            <person name="Barry K.W."/>
            <person name="Cichocki N."/>
            <person name="Veneault-Fourrey C."/>
            <person name="LaButti K."/>
            <person name="Lindquist E.A."/>
            <person name="Lipzen A."/>
            <person name="Lundell T."/>
            <person name="Morin E."/>
            <person name="Murat C."/>
            <person name="Riley R."/>
            <person name="Ohm R."/>
            <person name="Sun H."/>
            <person name="Tunlid A."/>
            <person name="Henrissat B."/>
            <person name="Grigoriev I.V."/>
            <person name="Hibbett D.S."/>
            <person name="Martin F."/>
        </authorList>
    </citation>
    <scope>NUCLEOTIDE SEQUENCE [LARGE SCALE GENOMIC DNA]</scope>
    <source>
        <strain evidence="2 3">SS14</strain>
    </source>
</reference>
<keyword evidence="3" id="KW-1185">Reference proteome</keyword>
<evidence type="ECO:0000256" key="1">
    <source>
        <dbReference type="SAM" id="MobiDB-lite"/>
    </source>
</evidence>
<feature type="region of interest" description="Disordered" evidence="1">
    <location>
        <begin position="175"/>
        <end position="247"/>
    </location>
</feature>
<proteinExistence type="predicted"/>
<feature type="compositionally biased region" description="Polar residues" evidence="1">
    <location>
        <begin position="130"/>
        <end position="141"/>
    </location>
</feature>
<sequence>MLPLGGHIIPPEELNNITSNTDATSSNDGFRFAPMPTPTSVMKRVEVDDGLKPGPGRRRVGKQPQRSEISQSSVNPSSTAPAERGTASRPASGNVYPTPRTSTSGRDRESSRGFVTPTPRTQPGHHRSDSGTTYESTSAARYSEWSPTTIHGLDALVSTIDDEFPAFPVYFEQRSRQPTDRSIHAHRRQHSDTFGMHQDALAQPRAGTSSTNAAVPYRSSSHYSQQGSKDGSARTDSHTSYRPTRHY</sequence>
<evidence type="ECO:0000313" key="3">
    <source>
        <dbReference type="Proteomes" id="UP000054279"/>
    </source>
</evidence>
<dbReference type="AlphaFoldDB" id="A0A0C9V914"/>
<dbReference type="HOGENOM" id="CLU_081168_0_0_1"/>
<gene>
    <name evidence="2" type="ORF">M422DRAFT_779796</name>
</gene>
<feature type="region of interest" description="Disordered" evidence="1">
    <location>
        <begin position="1"/>
        <end position="141"/>
    </location>
</feature>
<accession>A0A0C9V914</accession>
<organism evidence="2 3">
    <name type="scientific">Sphaerobolus stellatus (strain SS14)</name>
    <dbReference type="NCBI Taxonomy" id="990650"/>
    <lineage>
        <taxon>Eukaryota</taxon>
        <taxon>Fungi</taxon>
        <taxon>Dikarya</taxon>
        <taxon>Basidiomycota</taxon>
        <taxon>Agaricomycotina</taxon>
        <taxon>Agaricomycetes</taxon>
        <taxon>Phallomycetidae</taxon>
        <taxon>Geastrales</taxon>
        <taxon>Sphaerobolaceae</taxon>
        <taxon>Sphaerobolus</taxon>
    </lineage>
</organism>
<dbReference type="Proteomes" id="UP000054279">
    <property type="component" value="Unassembled WGS sequence"/>
</dbReference>